<accession>A0A8H9GGI5</accession>
<feature type="region of interest" description="Disordered" evidence="1">
    <location>
        <begin position="1"/>
        <end position="77"/>
    </location>
</feature>
<protein>
    <submittedName>
        <fullName evidence="2">Uncharacterized protein</fullName>
    </submittedName>
</protein>
<name>A0A8H9GGI5_9MICO</name>
<reference evidence="2" key="2">
    <citation type="submission" date="2020-09" db="EMBL/GenBank/DDBJ databases">
        <authorList>
            <person name="Sun Q."/>
            <person name="Ohkuma M."/>
        </authorList>
    </citation>
    <scope>NUCLEOTIDE SEQUENCE</scope>
    <source>
        <strain evidence="2">JCM 3051</strain>
    </source>
</reference>
<comment type="caution">
    <text evidence="2">The sequence shown here is derived from an EMBL/GenBank/DDBJ whole genome shotgun (WGS) entry which is preliminary data.</text>
</comment>
<proteinExistence type="predicted"/>
<evidence type="ECO:0000313" key="3">
    <source>
        <dbReference type="Proteomes" id="UP000655589"/>
    </source>
</evidence>
<reference evidence="2" key="1">
    <citation type="journal article" date="2014" name="Int. J. Syst. Evol. Microbiol.">
        <title>Complete genome sequence of Corynebacterium casei LMG S-19264T (=DSM 44701T), isolated from a smear-ripened cheese.</title>
        <authorList>
            <consortium name="US DOE Joint Genome Institute (JGI-PGF)"/>
            <person name="Walter F."/>
            <person name="Albersmeier A."/>
            <person name="Kalinowski J."/>
            <person name="Ruckert C."/>
        </authorList>
    </citation>
    <scope>NUCLEOTIDE SEQUENCE</scope>
    <source>
        <strain evidence="2">JCM 3051</strain>
    </source>
</reference>
<sequence length="150" mass="15693">MEHAVEVDVDHGLPAGDIEVGNRTEPADARVADQDVEPPELLDGTTHQGLEVGGAGHVDRERRRAPTALPDLPDEVVEPVGAPRAEHHVRATLGEQRGGGCPDAAARAGDGYDLALDACTVLRHASASRYSGHVSASSNVADTCPPVERM</sequence>
<dbReference type="AlphaFoldDB" id="A0A8H9GGI5"/>
<evidence type="ECO:0000256" key="1">
    <source>
        <dbReference type="SAM" id="MobiDB-lite"/>
    </source>
</evidence>
<gene>
    <name evidence="2" type="ORF">GCM10010102_20350</name>
</gene>
<organism evidence="2 3">
    <name type="scientific">Promicromonospora citrea</name>
    <dbReference type="NCBI Taxonomy" id="43677"/>
    <lineage>
        <taxon>Bacteria</taxon>
        <taxon>Bacillati</taxon>
        <taxon>Actinomycetota</taxon>
        <taxon>Actinomycetes</taxon>
        <taxon>Micrococcales</taxon>
        <taxon>Promicromonosporaceae</taxon>
        <taxon>Promicromonospora</taxon>
    </lineage>
</organism>
<feature type="compositionally biased region" description="Basic and acidic residues" evidence="1">
    <location>
        <begin position="1"/>
        <end position="11"/>
    </location>
</feature>
<feature type="compositionally biased region" description="Basic and acidic residues" evidence="1">
    <location>
        <begin position="20"/>
        <end position="33"/>
    </location>
</feature>
<keyword evidence="3" id="KW-1185">Reference proteome</keyword>
<dbReference type="Proteomes" id="UP000655589">
    <property type="component" value="Unassembled WGS sequence"/>
</dbReference>
<dbReference type="EMBL" id="BMPT01000007">
    <property type="protein sequence ID" value="GGM24675.1"/>
    <property type="molecule type" value="Genomic_DNA"/>
</dbReference>
<evidence type="ECO:0000313" key="2">
    <source>
        <dbReference type="EMBL" id="GGM24675.1"/>
    </source>
</evidence>